<evidence type="ECO:0000313" key="6">
    <source>
        <dbReference type="EMBL" id="PZR36476.1"/>
    </source>
</evidence>
<proteinExistence type="inferred from homology"/>
<dbReference type="GO" id="GO:0032259">
    <property type="term" value="P:methylation"/>
    <property type="evidence" value="ECO:0007669"/>
    <property type="project" value="UniProtKB-KW"/>
</dbReference>
<evidence type="ECO:0000313" key="7">
    <source>
        <dbReference type="Proteomes" id="UP000249393"/>
    </source>
</evidence>
<keyword evidence="1 6" id="KW-0489">Methyltransferase</keyword>
<dbReference type="InterPro" id="IPR002941">
    <property type="entry name" value="DNA_methylase_N4/N6"/>
</dbReference>
<dbReference type="SUPFAM" id="SSF53335">
    <property type="entry name" value="S-adenosyl-L-methionine-dependent methyltransferases"/>
    <property type="match status" value="1"/>
</dbReference>
<dbReference type="EMBL" id="QFQZ01000006">
    <property type="protein sequence ID" value="PZR36476.1"/>
    <property type="molecule type" value="Genomic_DNA"/>
</dbReference>
<dbReference type="EC" id="2.1.1.-" evidence="4"/>
<evidence type="ECO:0000259" key="5">
    <source>
        <dbReference type="Pfam" id="PF01555"/>
    </source>
</evidence>
<dbReference type="InterPro" id="IPR001091">
    <property type="entry name" value="RM_Methyltransferase"/>
</dbReference>
<evidence type="ECO:0000256" key="3">
    <source>
        <dbReference type="ARBA" id="ARBA00047942"/>
    </source>
</evidence>
<dbReference type="GO" id="GO:0009007">
    <property type="term" value="F:site-specific DNA-methyltransferase (adenine-specific) activity"/>
    <property type="evidence" value="ECO:0007669"/>
    <property type="project" value="UniProtKB-EC"/>
</dbReference>
<comment type="catalytic activity">
    <reaction evidence="3">
        <text>a 2'-deoxyadenosine in DNA + S-adenosyl-L-methionine = an N(6)-methyl-2'-deoxyadenosine in DNA + S-adenosyl-L-homocysteine + H(+)</text>
        <dbReference type="Rhea" id="RHEA:15197"/>
        <dbReference type="Rhea" id="RHEA-COMP:12418"/>
        <dbReference type="Rhea" id="RHEA-COMP:12419"/>
        <dbReference type="ChEBI" id="CHEBI:15378"/>
        <dbReference type="ChEBI" id="CHEBI:57856"/>
        <dbReference type="ChEBI" id="CHEBI:59789"/>
        <dbReference type="ChEBI" id="CHEBI:90615"/>
        <dbReference type="ChEBI" id="CHEBI:90616"/>
        <dbReference type="EC" id="2.1.1.72"/>
    </reaction>
</comment>
<feature type="domain" description="DNA methylase N-4/N-6" evidence="5">
    <location>
        <begin position="32"/>
        <end position="294"/>
    </location>
</feature>
<dbReference type="InterPro" id="IPR029063">
    <property type="entry name" value="SAM-dependent_MTases_sf"/>
</dbReference>
<dbReference type="Gene3D" id="3.40.50.150">
    <property type="entry name" value="Vaccinia Virus protein VP39"/>
    <property type="match status" value="1"/>
</dbReference>
<evidence type="ECO:0000256" key="1">
    <source>
        <dbReference type="ARBA" id="ARBA00022603"/>
    </source>
</evidence>
<comment type="similarity">
    <text evidence="4">Belongs to the N(4)/N(6)-methyltransferase family.</text>
</comment>
<protein>
    <recommendedName>
        <fullName evidence="4">Methyltransferase</fullName>
        <ecNumber evidence="4">2.1.1.-</ecNumber>
    </recommendedName>
</protein>
<evidence type="ECO:0000256" key="4">
    <source>
        <dbReference type="RuleBase" id="RU362026"/>
    </source>
</evidence>
<comment type="caution">
    <text evidence="6">The sequence shown here is derived from an EMBL/GenBank/DDBJ whole genome shotgun (WGS) entry which is preliminary data.</text>
</comment>
<name>A0A2W5VIF4_9CAUL</name>
<keyword evidence="2 6" id="KW-0808">Transferase</keyword>
<accession>A0A2W5VIF4</accession>
<organism evidence="6 7">
    <name type="scientific">Caulobacter segnis</name>
    <dbReference type="NCBI Taxonomy" id="88688"/>
    <lineage>
        <taxon>Bacteria</taxon>
        <taxon>Pseudomonadati</taxon>
        <taxon>Pseudomonadota</taxon>
        <taxon>Alphaproteobacteria</taxon>
        <taxon>Caulobacterales</taxon>
        <taxon>Caulobacteraceae</taxon>
        <taxon>Caulobacter</taxon>
    </lineage>
</organism>
<reference evidence="6 7" key="1">
    <citation type="submission" date="2017-08" db="EMBL/GenBank/DDBJ databases">
        <title>Infants hospitalized years apart are colonized by the same room-sourced microbial strains.</title>
        <authorList>
            <person name="Brooks B."/>
            <person name="Olm M.R."/>
            <person name="Firek B.A."/>
            <person name="Baker R."/>
            <person name="Thomas B.C."/>
            <person name="Morowitz M.J."/>
            <person name="Banfield J.F."/>
        </authorList>
    </citation>
    <scope>NUCLEOTIDE SEQUENCE [LARGE SCALE GENOMIC DNA]</scope>
    <source>
        <strain evidence="6">S2_003_000_R2_4</strain>
    </source>
</reference>
<dbReference type="PRINTS" id="PR00508">
    <property type="entry name" value="S21N4MTFRASE"/>
</dbReference>
<evidence type="ECO:0000256" key="2">
    <source>
        <dbReference type="ARBA" id="ARBA00022679"/>
    </source>
</evidence>
<dbReference type="GO" id="GO:0003677">
    <property type="term" value="F:DNA binding"/>
    <property type="evidence" value="ECO:0007669"/>
    <property type="project" value="InterPro"/>
</dbReference>
<dbReference type="Pfam" id="PF01555">
    <property type="entry name" value="N6_N4_Mtase"/>
    <property type="match status" value="1"/>
</dbReference>
<dbReference type="RefSeq" id="WP_304274014.1">
    <property type="nucleotide sequence ID" value="NZ_QFQZ01000006.1"/>
</dbReference>
<sequence>MVNVFDQHVTERFGAYHVDAVEFVANMPSNSIDFSVYSPPFSSLYIYSESARDMGNVSGDEEFRETYEHLLRELWRVTKPGRLTCIHVKDLVYYSNASEDGSRGLRDFSGDCIAAHEAAGAEAARIANVVGGWAYHRRVTVDRCPVREMQKTKADRLLYKHFREDAARTGGGLPEYMIWFRKWAPGMEDVDPVVHRPEEFPLDTWQEWAQPIWRGLTETDVLNVKVARDDGAEKHLCPMPLNLTERAIRQYTNPGDTVFSPFMGIGSEGYVALRAGRRFVGTELKDSYFRTAVKNLREMEVESSAPSLLGAA</sequence>
<gene>
    <name evidence="6" type="ORF">DI526_03300</name>
</gene>
<dbReference type="Proteomes" id="UP000249393">
    <property type="component" value="Unassembled WGS sequence"/>
</dbReference>
<dbReference type="GO" id="GO:0008170">
    <property type="term" value="F:N-methyltransferase activity"/>
    <property type="evidence" value="ECO:0007669"/>
    <property type="project" value="InterPro"/>
</dbReference>
<dbReference type="AlphaFoldDB" id="A0A2W5VIF4"/>